<dbReference type="EMBL" id="JAABOA010003684">
    <property type="protein sequence ID" value="KAF9578410.1"/>
    <property type="molecule type" value="Genomic_DNA"/>
</dbReference>
<evidence type="ECO:0000313" key="8">
    <source>
        <dbReference type="Proteomes" id="UP000780801"/>
    </source>
</evidence>
<dbReference type="OrthoDB" id="551633at2759"/>
<organism evidence="7 8">
    <name type="scientific">Lunasporangiospora selenospora</name>
    <dbReference type="NCBI Taxonomy" id="979761"/>
    <lineage>
        <taxon>Eukaryota</taxon>
        <taxon>Fungi</taxon>
        <taxon>Fungi incertae sedis</taxon>
        <taxon>Mucoromycota</taxon>
        <taxon>Mortierellomycotina</taxon>
        <taxon>Mortierellomycetes</taxon>
        <taxon>Mortierellales</taxon>
        <taxon>Mortierellaceae</taxon>
        <taxon>Lunasporangiospora</taxon>
    </lineage>
</organism>
<evidence type="ECO:0000256" key="3">
    <source>
        <dbReference type="ARBA" id="ARBA00023054"/>
    </source>
</evidence>
<feature type="compositionally biased region" description="Basic and acidic residues" evidence="6">
    <location>
        <begin position="221"/>
        <end position="236"/>
    </location>
</feature>
<dbReference type="PANTHER" id="PTHR14577:SF0">
    <property type="entry name" value="NUCLEOLAR PROTEIN 12"/>
    <property type="match status" value="1"/>
</dbReference>
<dbReference type="GO" id="GO:0019843">
    <property type="term" value="F:rRNA binding"/>
    <property type="evidence" value="ECO:0007669"/>
    <property type="project" value="TreeGrafter"/>
</dbReference>
<protein>
    <recommendedName>
        <fullName evidence="9">Nucleolar protein 12</fullName>
    </recommendedName>
</protein>
<evidence type="ECO:0008006" key="9">
    <source>
        <dbReference type="Google" id="ProtNLM"/>
    </source>
</evidence>
<comment type="caution">
    <text evidence="7">The sequence shown here is derived from an EMBL/GenBank/DDBJ whole genome shotgun (WGS) entry which is preliminary data.</text>
</comment>
<evidence type="ECO:0000256" key="5">
    <source>
        <dbReference type="SAM" id="Coils"/>
    </source>
</evidence>
<evidence type="ECO:0000256" key="6">
    <source>
        <dbReference type="SAM" id="MobiDB-lite"/>
    </source>
</evidence>
<dbReference type="InterPro" id="IPR019186">
    <property type="entry name" value="Nucleolar_protein_12"/>
</dbReference>
<proteinExistence type="inferred from homology"/>
<feature type="region of interest" description="Disordered" evidence="6">
    <location>
        <begin position="211"/>
        <end position="251"/>
    </location>
</feature>
<feature type="compositionally biased region" description="Acidic residues" evidence="6">
    <location>
        <begin position="81"/>
        <end position="99"/>
    </location>
</feature>
<keyword evidence="3 5" id="KW-0175">Coiled coil</keyword>
<dbReference type="AlphaFoldDB" id="A0A9P6KB83"/>
<evidence type="ECO:0000256" key="1">
    <source>
        <dbReference type="ARBA" id="ARBA00004604"/>
    </source>
</evidence>
<dbReference type="Pfam" id="PF09805">
    <property type="entry name" value="Nop25"/>
    <property type="match status" value="1"/>
</dbReference>
<gene>
    <name evidence="7" type="ORF">BGW38_005795</name>
</gene>
<evidence type="ECO:0000256" key="2">
    <source>
        <dbReference type="ARBA" id="ARBA00007175"/>
    </source>
</evidence>
<feature type="compositionally biased region" description="Basic residues" evidence="6">
    <location>
        <begin position="237"/>
        <end position="251"/>
    </location>
</feature>
<reference evidence="7" key="1">
    <citation type="journal article" date="2020" name="Fungal Divers.">
        <title>Resolving the Mortierellaceae phylogeny through synthesis of multi-gene phylogenetics and phylogenomics.</title>
        <authorList>
            <person name="Vandepol N."/>
            <person name="Liber J."/>
            <person name="Desiro A."/>
            <person name="Na H."/>
            <person name="Kennedy M."/>
            <person name="Barry K."/>
            <person name="Grigoriev I.V."/>
            <person name="Miller A.N."/>
            <person name="O'Donnell K."/>
            <person name="Stajich J.E."/>
            <person name="Bonito G."/>
        </authorList>
    </citation>
    <scope>NUCLEOTIDE SEQUENCE</scope>
    <source>
        <strain evidence="7">KOD1015</strain>
    </source>
</reference>
<dbReference type="GO" id="GO:0005730">
    <property type="term" value="C:nucleolus"/>
    <property type="evidence" value="ECO:0007669"/>
    <property type="project" value="UniProtKB-SubCell"/>
</dbReference>
<name>A0A9P6KB83_9FUNG</name>
<sequence length="251" mass="28849">KEQVAEVTFDTEARKEYLTGFHKRKVHRQTVAREAAKKKEYEEKLEARKEARAARKEMQEEKLKQYADYRRQLKLKNGEPLSEDEEEDEETVFSDDEEEKASKEPKQAQFKTKTQLTTVTVIEDMDQEEGLFVDKQLAKVGSSSATTDKGARKIKAAKEKKKKFRKWLDSISVFCDLGHLFLVVYDTYYGYYLVESINLGYEGKAQRKVNAYNDKKRGRGSGREERGRGGGREERGKKGKGGRGGRGGGRR</sequence>
<comment type="subcellular location">
    <subcellularLocation>
        <location evidence="1">Nucleus</location>
        <location evidence="1">Nucleolus</location>
    </subcellularLocation>
</comment>
<dbReference type="Proteomes" id="UP000780801">
    <property type="component" value="Unassembled WGS sequence"/>
</dbReference>
<keyword evidence="8" id="KW-1185">Reference proteome</keyword>
<keyword evidence="4" id="KW-0539">Nucleus</keyword>
<dbReference type="PANTHER" id="PTHR14577">
    <property type="entry name" value="NUCLEOLAR PROTEIN 12"/>
    <property type="match status" value="1"/>
</dbReference>
<accession>A0A9P6KB83</accession>
<evidence type="ECO:0000256" key="4">
    <source>
        <dbReference type="ARBA" id="ARBA00023242"/>
    </source>
</evidence>
<feature type="region of interest" description="Disordered" evidence="6">
    <location>
        <begin position="74"/>
        <end position="109"/>
    </location>
</feature>
<comment type="similarity">
    <text evidence="2">Belongs to the RRP17 family.</text>
</comment>
<feature type="non-terminal residue" evidence="7">
    <location>
        <position position="251"/>
    </location>
</feature>
<feature type="coiled-coil region" evidence="5">
    <location>
        <begin position="31"/>
        <end position="64"/>
    </location>
</feature>
<evidence type="ECO:0000313" key="7">
    <source>
        <dbReference type="EMBL" id="KAF9578410.1"/>
    </source>
</evidence>